<accession>A0A4Y2QG69</accession>
<dbReference type="Proteomes" id="UP000499080">
    <property type="component" value="Unassembled WGS sequence"/>
</dbReference>
<name>A0A4Y2QG69_ARAVE</name>
<evidence type="ECO:0000256" key="1">
    <source>
        <dbReference type="SAM" id="SignalP"/>
    </source>
</evidence>
<organism evidence="2 3">
    <name type="scientific">Araneus ventricosus</name>
    <name type="common">Orbweaver spider</name>
    <name type="synonym">Epeira ventricosa</name>
    <dbReference type="NCBI Taxonomy" id="182803"/>
    <lineage>
        <taxon>Eukaryota</taxon>
        <taxon>Metazoa</taxon>
        <taxon>Ecdysozoa</taxon>
        <taxon>Arthropoda</taxon>
        <taxon>Chelicerata</taxon>
        <taxon>Arachnida</taxon>
        <taxon>Araneae</taxon>
        <taxon>Araneomorphae</taxon>
        <taxon>Entelegynae</taxon>
        <taxon>Araneoidea</taxon>
        <taxon>Araneidae</taxon>
        <taxon>Araneus</taxon>
    </lineage>
</organism>
<keyword evidence="1" id="KW-0732">Signal</keyword>
<evidence type="ECO:0000313" key="2">
    <source>
        <dbReference type="EMBL" id="GBN61947.1"/>
    </source>
</evidence>
<feature type="chain" id="PRO_5021317087" evidence="1">
    <location>
        <begin position="21"/>
        <end position="105"/>
    </location>
</feature>
<dbReference type="AlphaFoldDB" id="A0A4Y2QG69"/>
<proteinExistence type="predicted"/>
<gene>
    <name evidence="2" type="ORF">AVEN_44437_1</name>
</gene>
<feature type="signal peptide" evidence="1">
    <location>
        <begin position="1"/>
        <end position="20"/>
    </location>
</feature>
<keyword evidence="3" id="KW-1185">Reference proteome</keyword>
<reference evidence="2 3" key="1">
    <citation type="journal article" date="2019" name="Sci. Rep.">
        <title>Orb-weaving spider Araneus ventricosus genome elucidates the spidroin gene catalogue.</title>
        <authorList>
            <person name="Kono N."/>
            <person name="Nakamura H."/>
            <person name="Ohtoshi R."/>
            <person name="Moran D.A.P."/>
            <person name="Shinohara A."/>
            <person name="Yoshida Y."/>
            <person name="Fujiwara M."/>
            <person name="Mori M."/>
            <person name="Tomita M."/>
            <person name="Arakawa K."/>
        </authorList>
    </citation>
    <scope>NUCLEOTIDE SEQUENCE [LARGE SCALE GENOMIC DNA]</scope>
</reference>
<comment type="caution">
    <text evidence="2">The sequence shown here is derived from an EMBL/GenBank/DDBJ whole genome shotgun (WGS) entry which is preliminary data.</text>
</comment>
<protein>
    <submittedName>
        <fullName evidence="2">Uncharacterized protein</fullName>
    </submittedName>
</protein>
<evidence type="ECO:0000313" key="3">
    <source>
        <dbReference type="Proteomes" id="UP000499080"/>
    </source>
</evidence>
<sequence length="105" mass="11920">MRNFHPLLLSVINFTPEALAFFVKAARPGGLGEKRGFLRIQTVPDVIVVFEVRGEFPLSLKEDFWRSRFQDPYVPLVLGIRGLNDVKQQFPIYGPGPTCGPWIAY</sequence>
<dbReference type="EMBL" id="BGPR01013730">
    <property type="protein sequence ID" value="GBN61947.1"/>
    <property type="molecule type" value="Genomic_DNA"/>
</dbReference>